<dbReference type="SMART" id="SM00530">
    <property type="entry name" value="HTH_XRE"/>
    <property type="match status" value="1"/>
</dbReference>
<protein>
    <submittedName>
        <fullName evidence="2">Helix-turn-helix domain-containing protein</fullName>
    </submittedName>
</protein>
<dbReference type="EMBL" id="JBHSGA010000003">
    <property type="protein sequence ID" value="MFC4525107.1"/>
    <property type="molecule type" value="Genomic_DNA"/>
</dbReference>
<accession>A0ABV9BWR1</accession>
<dbReference type="Pfam" id="PF13744">
    <property type="entry name" value="HTH_37"/>
    <property type="match status" value="1"/>
</dbReference>
<evidence type="ECO:0000313" key="3">
    <source>
        <dbReference type="Proteomes" id="UP001595961"/>
    </source>
</evidence>
<dbReference type="Gene3D" id="1.10.260.40">
    <property type="entry name" value="lambda repressor-like DNA-binding domains"/>
    <property type="match status" value="1"/>
</dbReference>
<dbReference type="InterPro" id="IPR010982">
    <property type="entry name" value="Lambda_DNA-bd_dom_sf"/>
</dbReference>
<feature type="domain" description="HTH cro/C1-type" evidence="1">
    <location>
        <begin position="38"/>
        <end position="94"/>
    </location>
</feature>
<evidence type="ECO:0000259" key="1">
    <source>
        <dbReference type="SMART" id="SM00530"/>
    </source>
</evidence>
<organism evidence="2 3">
    <name type="scientific">Dyella halodurans</name>
    <dbReference type="NCBI Taxonomy" id="1920171"/>
    <lineage>
        <taxon>Bacteria</taxon>
        <taxon>Pseudomonadati</taxon>
        <taxon>Pseudomonadota</taxon>
        <taxon>Gammaproteobacteria</taxon>
        <taxon>Lysobacterales</taxon>
        <taxon>Rhodanobacteraceae</taxon>
        <taxon>Dyella</taxon>
    </lineage>
</organism>
<proteinExistence type="predicted"/>
<name>A0ABV9BWR1_9GAMM</name>
<comment type="caution">
    <text evidence="2">The sequence shown here is derived from an EMBL/GenBank/DDBJ whole genome shotgun (WGS) entry which is preliminary data.</text>
</comment>
<evidence type="ECO:0000313" key="2">
    <source>
        <dbReference type="EMBL" id="MFC4525107.1"/>
    </source>
</evidence>
<dbReference type="InterPro" id="IPR001387">
    <property type="entry name" value="Cro/C1-type_HTH"/>
</dbReference>
<sequence>MTRDDTTLTRSSGNVFVDLGFAEPEARVHKMRSELMIAIEKMIADQHLSQTEAAQVLKVSQSRVSDLRRGKVEKFSLDMLVTFAARMGRKVQIKVA</sequence>
<reference evidence="3" key="1">
    <citation type="journal article" date="2019" name="Int. J. Syst. Evol. Microbiol.">
        <title>The Global Catalogue of Microorganisms (GCM) 10K type strain sequencing project: providing services to taxonomists for standard genome sequencing and annotation.</title>
        <authorList>
            <consortium name="The Broad Institute Genomics Platform"/>
            <consortium name="The Broad Institute Genome Sequencing Center for Infectious Disease"/>
            <person name="Wu L."/>
            <person name="Ma J."/>
        </authorList>
    </citation>
    <scope>NUCLEOTIDE SEQUENCE [LARGE SCALE GENOMIC DNA]</scope>
    <source>
        <strain evidence="3">CCM 4481</strain>
    </source>
</reference>
<dbReference type="RefSeq" id="WP_266149985.1">
    <property type="nucleotide sequence ID" value="NZ_CP064028.1"/>
</dbReference>
<dbReference type="InterPro" id="IPR039554">
    <property type="entry name" value="HigA2-like_HTH"/>
</dbReference>
<dbReference type="SUPFAM" id="SSF47413">
    <property type="entry name" value="lambda repressor-like DNA-binding domains"/>
    <property type="match status" value="1"/>
</dbReference>
<keyword evidence="3" id="KW-1185">Reference proteome</keyword>
<dbReference type="Proteomes" id="UP001595961">
    <property type="component" value="Unassembled WGS sequence"/>
</dbReference>
<gene>
    <name evidence="2" type="ORF">ACFO5W_00540</name>
</gene>
<dbReference type="CDD" id="cd00093">
    <property type="entry name" value="HTH_XRE"/>
    <property type="match status" value="1"/>
</dbReference>